<evidence type="ECO:0000313" key="8">
    <source>
        <dbReference type="EMBL" id="TFK55933.1"/>
    </source>
</evidence>
<dbReference type="PANTHER" id="PTHR31465:SF1">
    <property type="entry name" value="PROTEIN RTA1-RELATED"/>
    <property type="match status" value="1"/>
</dbReference>
<evidence type="ECO:0000256" key="2">
    <source>
        <dbReference type="ARBA" id="ARBA00022692"/>
    </source>
</evidence>
<dbReference type="Proteomes" id="UP000305948">
    <property type="component" value="Unassembled WGS sequence"/>
</dbReference>
<comment type="subcellular location">
    <subcellularLocation>
        <location evidence="1">Membrane</location>
        <topology evidence="1">Multi-pass membrane protein</topology>
    </subcellularLocation>
</comment>
<dbReference type="GO" id="GO:0016020">
    <property type="term" value="C:membrane"/>
    <property type="evidence" value="ECO:0007669"/>
    <property type="project" value="UniProtKB-SubCell"/>
</dbReference>
<accession>A0A5C3NEY9</accession>
<evidence type="ECO:0000256" key="3">
    <source>
        <dbReference type="ARBA" id="ARBA00022989"/>
    </source>
</evidence>
<feature type="region of interest" description="Disordered" evidence="5">
    <location>
        <begin position="314"/>
        <end position="333"/>
    </location>
</feature>
<keyword evidence="7" id="KW-0732">Signal</keyword>
<sequence>MFSLSPSHRRAALLVLLAAVLLVAPASAKAPTIPRPADPFADPKDDVYNPLRYIANNTLTAIAFSLVLVVAFFQSFSMWKWGAVWMLSMVIGEYTWAMGFGCRFGLHYHPESKGIYIAEYLLIVLSPCAFIAADYVLLGRLARYLKCEQHLLVPPSRITIFFVCSDVVTFLIQAAGGSISISNDPQTALTGSHIFLAGLAAQFVSFLFFSVVYIVFLIRAWRNSREVFSIDQGKKWYNDWRILGVALFISCIGILIRSVYRTVELSEGYVGHLATTESYFYGLDTLPLFIAIAVYVPFWPGRFIPALAPPVSKELVGEEGSARSSEREEKASV</sequence>
<feature type="chain" id="PRO_5022935815" evidence="7">
    <location>
        <begin position="29"/>
        <end position="333"/>
    </location>
</feature>
<keyword evidence="3 6" id="KW-1133">Transmembrane helix</keyword>
<feature type="transmembrane region" description="Helical" evidence="6">
    <location>
        <begin position="193"/>
        <end position="221"/>
    </location>
</feature>
<protein>
    <submittedName>
        <fullName evidence="8">RTA1-like protein</fullName>
    </submittedName>
</protein>
<feature type="transmembrane region" description="Helical" evidence="6">
    <location>
        <begin position="158"/>
        <end position="181"/>
    </location>
</feature>
<gene>
    <name evidence="8" type="ORF">OE88DRAFT_679476</name>
</gene>
<evidence type="ECO:0000256" key="6">
    <source>
        <dbReference type="SAM" id="Phobius"/>
    </source>
</evidence>
<name>A0A5C3NEY9_9AGAM</name>
<evidence type="ECO:0000256" key="4">
    <source>
        <dbReference type="ARBA" id="ARBA00023136"/>
    </source>
</evidence>
<keyword evidence="9" id="KW-1185">Reference proteome</keyword>
<dbReference type="Pfam" id="PF04479">
    <property type="entry name" value="RTA1"/>
    <property type="match status" value="1"/>
</dbReference>
<feature type="transmembrane region" description="Helical" evidence="6">
    <location>
        <begin position="280"/>
        <end position="298"/>
    </location>
</feature>
<dbReference type="STRING" id="5364.A0A5C3NEY9"/>
<dbReference type="InterPro" id="IPR007568">
    <property type="entry name" value="RTA1"/>
</dbReference>
<dbReference type="EMBL" id="ML213504">
    <property type="protein sequence ID" value="TFK55933.1"/>
    <property type="molecule type" value="Genomic_DNA"/>
</dbReference>
<feature type="compositionally biased region" description="Basic and acidic residues" evidence="5">
    <location>
        <begin position="320"/>
        <end position="333"/>
    </location>
</feature>
<proteinExistence type="predicted"/>
<dbReference type="OrthoDB" id="3358017at2759"/>
<reference evidence="8 9" key="1">
    <citation type="journal article" date="2019" name="Nat. Ecol. Evol.">
        <title>Megaphylogeny resolves global patterns of mushroom evolution.</title>
        <authorList>
            <person name="Varga T."/>
            <person name="Krizsan K."/>
            <person name="Foldi C."/>
            <person name="Dima B."/>
            <person name="Sanchez-Garcia M."/>
            <person name="Sanchez-Ramirez S."/>
            <person name="Szollosi G.J."/>
            <person name="Szarkandi J.G."/>
            <person name="Papp V."/>
            <person name="Albert L."/>
            <person name="Andreopoulos W."/>
            <person name="Angelini C."/>
            <person name="Antonin V."/>
            <person name="Barry K.W."/>
            <person name="Bougher N.L."/>
            <person name="Buchanan P."/>
            <person name="Buyck B."/>
            <person name="Bense V."/>
            <person name="Catcheside P."/>
            <person name="Chovatia M."/>
            <person name="Cooper J."/>
            <person name="Damon W."/>
            <person name="Desjardin D."/>
            <person name="Finy P."/>
            <person name="Geml J."/>
            <person name="Haridas S."/>
            <person name="Hughes K."/>
            <person name="Justo A."/>
            <person name="Karasinski D."/>
            <person name="Kautmanova I."/>
            <person name="Kiss B."/>
            <person name="Kocsube S."/>
            <person name="Kotiranta H."/>
            <person name="LaButti K.M."/>
            <person name="Lechner B.E."/>
            <person name="Liimatainen K."/>
            <person name="Lipzen A."/>
            <person name="Lukacs Z."/>
            <person name="Mihaltcheva S."/>
            <person name="Morgado L.N."/>
            <person name="Niskanen T."/>
            <person name="Noordeloos M.E."/>
            <person name="Ohm R.A."/>
            <person name="Ortiz-Santana B."/>
            <person name="Ovrebo C."/>
            <person name="Racz N."/>
            <person name="Riley R."/>
            <person name="Savchenko A."/>
            <person name="Shiryaev A."/>
            <person name="Soop K."/>
            <person name="Spirin V."/>
            <person name="Szebenyi C."/>
            <person name="Tomsovsky M."/>
            <person name="Tulloss R.E."/>
            <person name="Uehling J."/>
            <person name="Grigoriev I.V."/>
            <person name="Vagvolgyi C."/>
            <person name="Papp T."/>
            <person name="Martin F.M."/>
            <person name="Miettinen O."/>
            <person name="Hibbett D.S."/>
            <person name="Nagy L.G."/>
        </authorList>
    </citation>
    <scope>NUCLEOTIDE SEQUENCE [LARGE SCALE GENOMIC DNA]</scope>
    <source>
        <strain evidence="8 9">OMC1185</strain>
    </source>
</reference>
<feature type="transmembrane region" description="Helical" evidence="6">
    <location>
        <begin position="114"/>
        <end position="137"/>
    </location>
</feature>
<feature type="signal peptide" evidence="7">
    <location>
        <begin position="1"/>
        <end position="28"/>
    </location>
</feature>
<evidence type="ECO:0000256" key="5">
    <source>
        <dbReference type="SAM" id="MobiDB-lite"/>
    </source>
</evidence>
<keyword evidence="2 6" id="KW-0812">Transmembrane</keyword>
<feature type="transmembrane region" description="Helical" evidence="6">
    <location>
        <begin position="85"/>
        <end position="108"/>
    </location>
</feature>
<evidence type="ECO:0000313" key="9">
    <source>
        <dbReference type="Proteomes" id="UP000305948"/>
    </source>
</evidence>
<evidence type="ECO:0000256" key="1">
    <source>
        <dbReference type="ARBA" id="ARBA00004141"/>
    </source>
</evidence>
<feature type="transmembrane region" description="Helical" evidence="6">
    <location>
        <begin position="52"/>
        <end position="73"/>
    </location>
</feature>
<dbReference type="AlphaFoldDB" id="A0A5C3NEY9"/>
<dbReference type="PANTHER" id="PTHR31465">
    <property type="entry name" value="PROTEIN RTA1-RELATED"/>
    <property type="match status" value="1"/>
</dbReference>
<keyword evidence="4 6" id="KW-0472">Membrane</keyword>
<feature type="transmembrane region" description="Helical" evidence="6">
    <location>
        <begin position="242"/>
        <end position="260"/>
    </location>
</feature>
<evidence type="ECO:0000256" key="7">
    <source>
        <dbReference type="SAM" id="SignalP"/>
    </source>
</evidence>
<organism evidence="8 9">
    <name type="scientific">Heliocybe sulcata</name>
    <dbReference type="NCBI Taxonomy" id="5364"/>
    <lineage>
        <taxon>Eukaryota</taxon>
        <taxon>Fungi</taxon>
        <taxon>Dikarya</taxon>
        <taxon>Basidiomycota</taxon>
        <taxon>Agaricomycotina</taxon>
        <taxon>Agaricomycetes</taxon>
        <taxon>Gloeophyllales</taxon>
        <taxon>Gloeophyllaceae</taxon>
        <taxon>Heliocybe</taxon>
    </lineage>
</organism>